<gene>
    <name evidence="1" type="ORF">K435DRAFT_400590</name>
</gene>
<keyword evidence="2" id="KW-1185">Reference proteome</keyword>
<sequence>MSTSSVYCTVGSVSCSISTTISSVPTQDGNNLPPASTLTSNLVARPLLLSQFSLRITRQLKEDHNFDHTSCAGVDGYCAHAFFVENSNQRTEGLLGTC</sequence>
<name>A0A4S8L806_DENBC</name>
<protein>
    <submittedName>
        <fullName evidence="1">Uncharacterized protein</fullName>
    </submittedName>
</protein>
<proteinExistence type="predicted"/>
<evidence type="ECO:0000313" key="2">
    <source>
        <dbReference type="Proteomes" id="UP000297245"/>
    </source>
</evidence>
<dbReference type="EMBL" id="ML179592">
    <property type="protein sequence ID" value="THU84553.1"/>
    <property type="molecule type" value="Genomic_DNA"/>
</dbReference>
<organism evidence="1 2">
    <name type="scientific">Dendrothele bispora (strain CBS 962.96)</name>
    <dbReference type="NCBI Taxonomy" id="1314807"/>
    <lineage>
        <taxon>Eukaryota</taxon>
        <taxon>Fungi</taxon>
        <taxon>Dikarya</taxon>
        <taxon>Basidiomycota</taxon>
        <taxon>Agaricomycotina</taxon>
        <taxon>Agaricomycetes</taxon>
        <taxon>Agaricomycetidae</taxon>
        <taxon>Agaricales</taxon>
        <taxon>Agaricales incertae sedis</taxon>
        <taxon>Dendrothele</taxon>
    </lineage>
</organism>
<dbReference type="Proteomes" id="UP000297245">
    <property type="component" value="Unassembled WGS sequence"/>
</dbReference>
<dbReference type="AlphaFoldDB" id="A0A4S8L806"/>
<accession>A0A4S8L806</accession>
<evidence type="ECO:0000313" key="1">
    <source>
        <dbReference type="EMBL" id="THU84553.1"/>
    </source>
</evidence>
<reference evidence="1 2" key="1">
    <citation type="journal article" date="2019" name="Nat. Ecol. Evol.">
        <title>Megaphylogeny resolves global patterns of mushroom evolution.</title>
        <authorList>
            <person name="Varga T."/>
            <person name="Krizsan K."/>
            <person name="Foldi C."/>
            <person name="Dima B."/>
            <person name="Sanchez-Garcia M."/>
            <person name="Sanchez-Ramirez S."/>
            <person name="Szollosi G.J."/>
            <person name="Szarkandi J.G."/>
            <person name="Papp V."/>
            <person name="Albert L."/>
            <person name="Andreopoulos W."/>
            <person name="Angelini C."/>
            <person name="Antonin V."/>
            <person name="Barry K.W."/>
            <person name="Bougher N.L."/>
            <person name="Buchanan P."/>
            <person name="Buyck B."/>
            <person name="Bense V."/>
            <person name="Catcheside P."/>
            <person name="Chovatia M."/>
            <person name="Cooper J."/>
            <person name="Damon W."/>
            <person name="Desjardin D."/>
            <person name="Finy P."/>
            <person name="Geml J."/>
            <person name="Haridas S."/>
            <person name="Hughes K."/>
            <person name="Justo A."/>
            <person name="Karasinski D."/>
            <person name="Kautmanova I."/>
            <person name="Kiss B."/>
            <person name="Kocsube S."/>
            <person name="Kotiranta H."/>
            <person name="LaButti K.M."/>
            <person name="Lechner B.E."/>
            <person name="Liimatainen K."/>
            <person name="Lipzen A."/>
            <person name="Lukacs Z."/>
            <person name="Mihaltcheva S."/>
            <person name="Morgado L.N."/>
            <person name="Niskanen T."/>
            <person name="Noordeloos M.E."/>
            <person name="Ohm R.A."/>
            <person name="Ortiz-Santana B."/>
            <person name="Ovrebo C."/>
            <person name="Racz N."/>
            <person name="Riley R."/>
            <person name="Savchenko A."/>
            <person name="Shiryaev A."/>
            <person name="Soop K."/>
            <person name="Spirin V."/>
            <person name="Szebenyi C."/>
            <person name="Tomsovsky M."/>
            <person name="Tulloss R.E."/>
            <person name="Uehling J."/>
            <person name="Grigoriev I.V."/>
            <person name="Vagvolgyi C."/>
            <person name="Papp T."/>
            <person name="Martin F.M."/>
            <person name="Miettinen O."/>
            <person name="Hibbett D.S."/>
            <person name="Nagy L.G."/>
        </authorList>
    </citation>
    <scope>NUCLEOTIDE SEQUENCE [LARGE SCALE GENOMIC DNA]</scope>
    <source>
        <strain evidence="1 2">CBS 962.96</strain>
    </source>
</reference>